<keyword evidence="3" id="KW-1185">Reference proteome</keyword>
<name>A0ABD0J955_9CAEN</name>
<reference evidence="2 3" key="1">
    <citation type="journal article" date="2023" name="Sci. Data">
        <title>Genome assembly of the Korean intertidal mud-creeper Batillaria attramentaria.</title>
        <authorList>
            <person name="Patra A.K."/>
            <person name="Ho P.T."/>
            <person name="Jun S."/>
            <person name="Lee S.J."/>
            <person name="Kim Y."/>
            <person name="Won Y.J."/>
        </authorList>
    </citation>
    <scope>NUCLEOTIDE SEQUENCE [LARGE SCALE GENOMIC DNA]</scope>
    <source>
        <strain evidence="2">Wonlab-2016</strain>
    </source>
</reference>
<gene>
    <name evidence="2" type="ORF">BaRGS_00037246</name>
</gene>
<accession>A0ABD0J955</accession>
<proteinExistence type="predicted"/>
<dbReference type="EMBL" id="JACVVK020000552">
    <property type="protein sequence ID" value="KAK7466638.1"/>
    <property type="molecule type" value="Genomic_DNA"/>
</dbReference>
<evidence type="ECO:0000313" key="2">
    <source>
        <dbReference type="EMBL" id="KAK7466638.1"/>
    </source>
</evidence>
<evidence type="ECO:0000313" key="3">
    <source>
        <dbReference type="Proteomes" id="UP001519460"/>
    </source>
</evidence>
<feature type="region of interest" description="Disordered" evidence="1">
    <location>
        <begin position="30"/>
        <end position="49"/>
    </location>
</feature>
<dbReference type="AlphaFoldDB" id="A0ABD0J955"/>
<sequence>MSRSDPSQRIAEPAPLRLLSQTCGQLTNRLAAGGDGGWQDGEGEGGMESREKVGNINQLEVNLLRTMSLGRRI</sequence>
<comment type="caution">
    <text evidence="2">The sequence shown here is derived from an EMBL/GenBank/DDBJ whole genome shotgun (WGS) entry which is preliminary data.</text>
</comment>
<organism evidence="2 3">
    <name type="scientific">Batillaria attramentaria</name>
    <dbReference type="NCBI Taxonomy" id="370345"/>
    <lineage>
        <taxon>Eukaryota</taxon>
        <taxon>Metazoa</taxon>
        <taxon>Spiralia</taxon>
        <taxon>Lophotrochozoa</taxon>
        <taxon>Mollusca</taxon>
        <taxon>Gastropoda</taxon>
        <taxon>Caenogastropoda</taxon>
        <taxon>Sorbeoconcha</taxon>
        <taxon>Cerithioidea</taxon>
        <taxon>Batillariidae</taxon>
        <taxon>Batillaria</taxon>
    </lineage>
</organism>
<dbReference type="Proteomes" id="UP001519460">
    <property type="component" value="Unassembled WGS sequence"/>
</dbReference>
<evidence type="ECO:0000256" key="1">
    <source>
        <dbReference type="SAM" id="MobiDB-lite"/>
    </source>
</evidence>
<feature type="compositionally biased region" description="Gly residues" evidence="1">
    <location>
        <begin position="33"/>
        <end position="46"/>
    </location>
</feature>
<protein>
    <submittedName>
        <fullName evidence="2">Uncharacterized protein</fullName>
    </submittedName>
</protein>